<accession>A0A0U1L1C5</accession>
<dbReference type="AlphaFoldDB" id="A0A0U1L1C5"/>
<proteinExistence type="predicted"/>
<dbReference type="InterPro" id="IPR050407">
    <property type="entry name" value="Geranylgeranyl_reductase"/>
</dbReference>
<dbReference type="Pfam" id="PF01494">
    <property type="entry name" value="FAD_binding_3"/>
    <property type="match status" value="1"/>
</dbReference>
<name>A0A0U1L1C5_9FIRM</name>
<dbReference type="PANTHER" id="PTHR42685">
    <property type="entry name" value="GERANYLGERANYL DIPHOSPHATE REDUCTASE"/>
    <property type="match status" value="1"/>
</dbReference>
<dbReference type="InterPro" id="IPR054715">
    <property type="entry name" value="GGR_cat"/>
</dbReference>
<organism evidence="3 4">
    <name type="scientific">Sporomusa ovata</name>
    <dbReference type="NCBI Taxonomy" id="2378"/>
    <lineage>
        <taxon>Bacteria</taxon>
        <taxon>Bacillati</taxon>
        <taxon>Bacillota</taxon>
        <taxon>Negativicutes</taxon>
        <taxon>Selenomonadales</taxon>
        <taxon>Sporomusaceae</taxon>
        <taxon>Sporomusa</taxon>
    </lineage>
</organism>
<dbReference type="Gene3D" id="3.50.50.60">
    <property type="entry name" value="FAD/NAD(P)-binding domain"/>
    <property type="match status" value="1"/>
</dbReference>
<dbReference type="InterPro" id="IPR011777">
    <property type="entry name" value="Geranylgeranyl_Rdtase_fam"/>
</dbReference>
<keyword evidence="4" id="KW-1185">Reference proteome</keyword>
<dbReference type="RefSeq" id="WP_021171451.1">
    <property type="nucleotide sequence ID" value="NZ_CTRP01000013.1"/>
</dbReference>
<evidence type="ECO:0000313" key="4">
    <source>
        <dbReference type="Proteomes" id="UP000049855"/>
    </source>
</evidence>
<feature type="domain" description="FAD-binding" evidence="1">
    <location>
        <begin position="8"/>
        <end position="160"/>
    </location>
</feature>
<evidence type="ECO:0000259" key="1">
    <source>
        <dbReference type="Pfam" id="PF01494"/>
    </source>
</evidence>
<protein>
    <submittedName>
        <fullName evidence="3">Digeranylgeranylglycerophospholipid reductase</fullName>
    </submittedName>
</protein>
<dbReference type="SUPFAM" id="SSF51905">
    <property type="entry name" value="FAD/NAD(P)-binding domain"/>
    <property type="match status" value="1"/>
</dbReference>
<dbReference type="EMBL" id="CTRP01000013">
    <property type="protein sequence ID" value="CQR73486.1"/>
    <property type="molecule type" value="Genomic_DNA"/>
</dbReference>
<feature type="domain" description="Digeranylgeranylglycerophospholipid reductase catalytic" evidence="2">
    <location>
        <begin position="179"/>
        <end position="227"/>
    </location>
</feature>
<dbReference type="PANTHER" id="PTHR42685:SF22">
    <property type="entry name" value="CONDITIONED MEDIUM FACTOR RECEPTOR 1"/>
    <property type="match status" value="1"/>
</dbReference>
<sequence>MKKIGDNYDVIVIGAGPAGSAAARRLAQAGLQVLVIEQRQKIGDHVQCAEFVPLMITKYADLRAGDVAQQVTGIKTFINGEVASVLRAPGYVLHRARWDKELADAAAAAGAQLMTGGRAVTVNGLVVTLLCGNKQQEVTGRFILGCDGPRSLISKQLGNQAGETCIALQQELTLAKPLKYAKIYFDPAWYGGYAWVFPKGRAANVGLAVHTSYTGQLKDLLAEFCCTLVKDQIVLDIAGPATTGGLIPSGGLVPCLANDHMLVAGDAAGCTHPITGGGIMNAVVSGQLAANAVIMQANSPAGKHLADGYTSAIQAEFGRQFAIARNRLANRNQGWTDNKAEFTTLIRRNWIAFPEYYAQ</sequence>
<gene>
    <name evidence="3" type="ORF">SpAn4DRAFT_5147</name>
</gene>
<dbReference type="PRINTS" id="PR00420">
    <property type="entry name" value="RNGMNOXGNASE"/>
</dbReference>
<evidence type="ECO:0000313" key="3">
    <source>
        <dbReference type="EMBL" id="CQR73486.1"/>
    </source>
</evidence>
<evidence type="ECO:0000259" key="2">
    <source>
        <dbReference type="Pfam" id="PF22578"/>
    </source>
</evidence>
<dbReference type="Proteomes" id="UP000049855">
    <property type="component" value="Unassembled WGS sequence"/>
</dbReference>
<dbReference type="InterPro" id="IPR002938">
    <property type="entry name" value="FAD-bd"/>
</dbReference>
<dbReference type="InterPro" id="IPR036188">
    <property type="entry name" value="FAD/NAD-bd_sf"/>
</dbReference>
<dbReference type="GO" id="GO:0016628">
    <property type="term" value="F:oxidoreductase activity, acting on the CH-CH group of donors, NAD or NADP as acceptor"/>
    <property type="evidence" value="ECO:0007669"/>
    <property type="project" value="InterPro"/>
</dbReference>
<dbReference type="GO" id="GO:0071949">
    <property type="term" value="F:FAD binding"/>
    <property type="evidence" value="ECO:0007669"/>
    <property type="project" value="InterPro"/>
</dbReference>
<reference evidence="4" key="1">
    <citation type="submission" date="2015-03" db="EMBL/GenBank/DDBJ databases">
        <authorList>
            <person name="Nijsse Bart"/>
        </authorList>
    </citation>
    <scope>NUCLEOTIDE SEQUENCE [LARGE SCALE GENOMIC DNA]</scope>
</reference>
<dbReference type="Pfam" id="PF22578">
    <property type="entry name" value="GGR_cat"/>
    <property type="match status" value="1"/>
</dbReference>
<dbReference type="NCBIfam" id="TIGR02032">
    <property type="entry name" value="GG-red-SF"/>
    <property type="match status" value="1"/>
</dbReference>